<dbReference type="PANTHER" id="PTHR48077:SF3">
    <property type="entry name" value="TRYPTOPHAN SYNTHASE"/>
    <property type="match status" value="1"/>
</dbReference>
<dbReference type="InterPro" id="IPR001926">
    <property type="entry name" value="TrpB-like_PALP"/>
</dbReference>
<dbReference type="InterPro" id="IPR006654">
    <property type="entry name" value="Trp_synth_beta"/>
</dbReference>
<reference evidence="13 14" key="1">
    <citation type="submission" date="2018-11" db="EMBL/GenBank/DDBJ databases">
        <title>Arenibacter aquaticus sp.nov., a marine bacterium isolated from surface seawater in the South China Sea.</title>
        <authorList>
            <person name="Guo J."/>
            <person name="Sun J."/>
        </authorList>
    </citation>
    <scope>NUCLEOTIDE SEQUENCE [LARGE SCALE GENOMIC DNA]</scope>
    <source>
        <strain evidence="13 14">GUO666</strain>
    </source>
</reference>
<comment type="pathway">
    <text evidence="2 11">Amino-acid biosynthesis; L-tryptophan biosynthesis; L-tryptophan from chorismate: step 5/5.</text>
</comment>
<dbReference type="Gene3D" id="3.40.50.1100">
    <property type="match status" value="2"/>
</dbReference>
<organism evidence="13 14">
    <name type="scientific">Arenibacter aquaticus</name>
    <dbReference type="NCBI Taxonomy" id="2489054"/>
    <lineage>
        <taxon>Bacteria</taxon>
        <taxon>Pseudomonadati</taxon>
        <taxon>Bacteroidota</taxon>
        <taxon>Flavobacteriia</taxon>
        <taxon>Flavobacteriales</taxon>
        <taxon>Flavobacteriaceae</taxon>
        <taxon>Arenibacter</taxon>
    </lineage>
</organism>
<comment type="similarity">
    <text evidence="3 11">Belongs to the TrpB family.</text>
</comment>
<evidence type="ECO:0000256" key="4">
    <source>
        <dbReference type="ARBA" id="ARBA00011270"/>
    </source>
</evidence>
<dbReference type="OrthoDB" id="9766131at2"/>
<comment type="subunit">
    <text evidence="4 11">Tetramer of two alpha and two beta chains.</text>
</comment>
<dbReference type="GO" id="GO:0005737">
    <property type="term" value="C:cytoplasm"/>
    <property type="evidence" value="ECO:0007669"/>
    <property type="project" value="TreeGrafter"/>
</dbReference>
<protein>
    <recommendedName>
        <fullName evidence="11">Tryptophan synthase beta chain</fullName>
        <ecNumber evidence="11">4.2.1.20</ecNumber>
    </recommendedName>
</protein>
<evidence type="ECO:0000313" key="14">
    <source>
        <dbReference type="Proteomes" id="UP000267585"/>
    </source>
</evidence>
<sequence>MNYNVDDKGYYGEFGGAFIPEMLYPNVENLRQQYLKIMAEPSFKEEFDQLLKDYVGRPSPLYFAKRLSQEYNTKIYLKREDLNHTGAHKVNNTIGQILMAKRLGKSRIIAETGAGQHGVATATVCALMGMECIVYMGEIDIARQAPNVARMKMLGAEVRPALSGSKTLKDATNEAIRDWINNPVDTHYIIGSAIGPHPYPDMVTRFQSVISEEIKWQLKEKEGKENPDYVIACVGGGSNAAGTYYHFLHEEEVGIIAVEAAGKGVDSGESAATSVLGKMGIIHGCKTLLMQTADGQITEPYSISAGLDYPGVGPMHAHLYKTGRAEFIPVTDDQAMQAGMVLSKLEGIIPAIESSHAFAVLDTKKFKPEDVVVINLSGRGDKDLNTYIEYFKL</sequence>
<comment type="function">
    <text evidence="11">The beta subunit is responsible for the synthesis of L-tryptophan from indole and L-serine.</text>
</comment>
<dbReference type="NCBIfam" id="TIGR00263">
    <property type="entry name" value="trpB"/>
    <property type="match status" value="1"/>
</dbReference>
<evidence type="ECO:0000256" key="5">
    <source>
        <dbReference type="ARBA" id="ARBA00022605"/>
    </source>
</evidence>
<dbReference type="PIRSF" id="PIRSF001413">
    <property type="entry name" value="Trp_syn_beta"/>
    <property type="match status" value="1"/>
</dbReference>
<evidence type="ECO:0000313" key="13">
    <source>
        <dbReference type="EMBL" id="RTE52600.1"/>
    </source>
</evidence>
<keyword evidence="5 11" id="KW-0028">Amino-acid biosynthesis</keyword>
<dbReference type="FunFam" id="3.40.50.1100:FF:000004">
    <property type="entry name" value="Tryptophan synthase beta chain"/>
    <property type="match status" value="1"/>
</dbReference>
<keyword evidence="7 11" id="KW-0663">Pyridoxal phosphate</keyword>
<evidence type="ECO:0000259" key="12">
    <source>
        <dbReference type="Pfam" id="PF00291"/>
    </source>
</evidence>
<dbReference type="EC" id="4.2.1.20" evidence="11"/>
<evidence type="ECO:0000256" key="2">
    <source>
        <dbReference type="ARBA" id="ARBA00004733"/>
    </source>
</evidence>
<evidence type="ECO:0000256" key="10">
    <source>
        <dbReference type="ARBA" id="ARBA00049047"/>
    </source>
</evidence>
<keyword evidence="14" id="KW-1185">Reference proteome</keyword>
<name>A0A3S0ACW3_9FLAO</name>
<evidence type="ECO:0000256" key="3">
    <source>
        <dbReference type="ARBA" id="ARBA00009982"/>
    </source>
</evidence>
<dbReference type="AlphaFoldDB" id="A0A3S0ACW3"/>
<comment type="catalytic activity">
    <reaction evidence="10 11">
        <text>(1S,2R)-1-C-(indol-3-yl)glycerol 3-phosphate + L-serine = D-glyceraldehyde 3-phosphate + L-tryptophan + H2O</text>
        <dbReference type="Rhea" id="RHEA:10532"/>
        <dbReference type="ChEBI" id="CHEBI:15377"/>
        <dbReference type="ChEBI" id="CHEBI:33384"/>
        <dbReference type="ChEBI" id="CHEBI:57912"/>
        <dbReference type="ChEBI" id="CHEBI:58866"/>
        <dbReference type="ChEBI" id="CHEBI:59776"/>
        <dbReference type="EC" id="4.2.1.20"/>
    </reaction>
</comment>
<dbReference type="InterPro" id="IPR023026">
    <property type="entry name" value="Trp_synth_beta/beta-like"/>
</dbReference>
<evidence type="ECO:0000256" key="7">
    <source>
        <dbReference type="ARBA" id="ARBA00022898"/>
    </source>
</evidence>
<dbReference type="GO" id="GO:0004834">
    <property type="term" value="F:tryptophan synthase activity"/>
    <property type="evidence" value="ECO:0007669"/>
    <property type="project" value="UniProtKB-UniRule"/>
</dbReference>
<accession>A0A3S0ACW3</accession>
<dbReference type="Pfam" id="PF00291">
    <property type="entry name" value="PALP"/>
    <property type="match status" value="1"/>
</dbReference>
<proteinExistence type="inferred from homology"/>
<dbReference type="PROSITE" id="PS00168">
    <property type="entry name" value="TRP_SYNTHASE_BETA"/>
    <property type="match status" value="1"/>
</dbReference>
<keyword evidence="8 11" id="KW-0057">Aromatic amino acid biosynthesis</keyword>
<dbReference type="PANTHER" id="PTHR48077">
    <property type="entry name" value="TRYPTOPHAN SYNTHASE-RELATED"/>
    <property type="match status" value="1"/>
</dbReference>
<dbReference type="InterPro" id="IPR036052">
    <property type="entry name" value="TrpB-like_PALP_sf"/>
</dbReference>
<dbReference type="UniPathway" id="UPA00035">
    <property type="reaction ID" value="UER00044"/>
</dbReference>
<comment type="caution">
    <text evidence="13">The sequence shown here is derived from an EMBL/GenBank/DDBJ whole genome shotgun (WGS) entry which is preliminary data.</text>
</comment>
<dbReference type="EMBL" id="RQPJ01000015">
    <property type="protein sequence ID" value="RTE52600.1"/>
    <property type="molecule type" value="Genomic_DNA"/>
</dbReference>
<evidence type="ECO:0000256" key="6">
    <source>
        <dbReference type="ARBA" id="ARBA00022822"/>
    </source>
</evidence>
<dbReference type="HAMAP" id="MF_00133">
    <property type="entry name" value="Trp_synth_beta"/>
    <property type="match status" value="1"/>
</dbReference>
<gene>
    <name evidence="11 13" type="primary">trpB</name>
    <name evidence="13" type="ORF">EHW67_15130</name>
</gene>
<keyword evidence="9 11" id="KW-0456">Lyase</keyword>
<feature type="domain" description="Tryptophan synthase beta chain-like PALP" evidence="12">
    <location>
        <begin position="56"/>
        <end position="378"/>
    </location>
</feature>
<dbReference type="RefSeq" id="WP_126163229.1">
    <property type="nucleotide sequence ID" value="NZ_RQPJ01000015.1"/>
</dbReference>
<dbReference type="Proteomes" id="UP000267585">
    <property type="component" value="Unassembled WGS sequence"/>
</dbReference>
<evidence type="ECO:0000256" key="8">
    <source>
        <dbReference type="ARBA" id="ARBA00023141"/>
    </source>
</evidence>
<evidence type="ECO:0000256" key="1">
    <source>
        <dbReference type="ARBA" id="ARBA00001933"/>
    </source>
</evidence>
<dbReference type="CDD" id="cd06446">
    <property type="entry name" value="Trp-synth_B"/>
    <property type="match status" value="1"/>
</dbReference>
<evidence type="ECO:0000256" key="11">
    <source>
        <dbReference type="HAMAP-Rule" id="MF_00133"/>
    </source>
</evidence>
<feature type="modified residue" description="N6-(pyridoxal phosphate)lysine" evidence="11">
    <location>
        <position position="89"/>
    </location>
</feature>
<evidence type="ECO:0000256" key="9">
    <source>
        <dbReference type="ARBA" id="ARBA00023239"/>
    </source>
</evidence>
<comment type="cofactor">
    <cofactor evidence="1 11">
        <name>pyridoxal 5'-phosphate</name>
        <dbReference type="ChEBI" id="CHEBI:597326"/>
    </cofactor>
</comment>
<dbReference type="FunFam" id="3.40.50.1100:FF:000001">
    <property type="entry name" value="Tryptophan synthase beta chain"/>
    <property type="match status" value="1"/>
</dbReference>
<dbReference type="InterPro" id="IPR006653">
    <property type="entry name" value="Trp_synth_b_CS"/>
</dbReference>
<keyword evidence="6 11" id="KW-0822">Tryptophan biosynthesis</keyword>
<dbReference type="SUPFAM" id="SSF53686">
    <property type="entry name" value="Tryptophan synthase beta subunit-like PLP-dependent enzymes"/>
    <property type="match status" value="1"/>
</dbReference>